<dbReference type="Gene3D" id="1.10.490.110">
    <property type="entry name" value="Uncharacterized conserved protein DUF2267"/>
    <property type="match status" value="1"/>
</dbReference>
<sequence length="310" mass="33745">MIAIRLPEHTCTDRTLEYQGVDAAVDAAVGAGLCLEVALLVPLGVVKGQPRTPAIGSPRLHRPRDVIEAGNCPAFEVVRPCWRPSGRAIMETRTTLQEDLMTHQNDPLAHAQHTAHEWLKVVAERLGTEDRNYTYRVLRAWLHLVRDRLTVDSAVHLAAQLPEFLRGIYFEGWVPSKVPIRYDTTGFTTLFAYEGGISPADVPATASAISAGLGTLFSPGQLDHVFAQMPTGLRGELASETPTPAAAPRTSAEHLRLNAMEDRVQALTDAVSALAHGLEELPTEEPPRSRAAKAAQEAHRILMVAGTTKR</sequence>
<evidence type="ECO:0000313" key="2">
    <source>
        <dbReference type="Proteomes" id="UP000183407"/>
    </source>
</evidence>
<name>A0A1H4SA98_RHOJO</name>
<dbReference type="Proteomes" id="UP000183407">
    <property type="component" value="Unassembled WGS sequence"/>
</dbReference>
<proteinExistence type="predicted"/>
<dbReference type="AlphaFoldDB" id="A0A1H4SA98"/>
<dbReference type="EMBL" id="FNTL01000004">
    <property type="protein sequence ID" value="SEC40781.1"/>
    <property type="molecule type" value="Genomic_DNA"/>
</dbReference>
<evidence type="ECO:0000313" key="1">
    <source>
        <dbReference type="EMBL" id="SEC40781.1"/>
    </source>
</evidence>
<accession>A0A1H4SA98</accession>
<dbReference type="RefSeq" id="WP_240319679.1">
    <property type="nucleotide sequence ID" value="NZ_FNTL01000004.1"/>
</dbReference>
<gene>
    <name evidence="1" type="ORF">SAMN04490220_1558</name>
</gene>
<reference evidence="2" key="1">
    <citation type="submission" date="2016-10" db="EMBL/GenBank/DDBJ databases">
        <authorList>
            <person name="Varghese N."/>
        </authorList>
    </citation>
    <scope>NUCLEOTIDE SEQUENCE [LARGE SCALE GENOMIC DNA]</scope>
    <source>
        <strain evidence="2">DSM 44719</strain>
    </source>
</reference>
<dbReference type="InterPro" id="IPR038282">
    <property type="entry name" value="DUF2267_sf"/>
</dbReference>
<dbReference type="InterPro" id="IPR018727">
    <property type="entry name" value="DUF2267"/>
</dbReference>
<organism evidence="1 2">
    <name type="scientific">Rhodococcus jostii</name>
    <dbReference type="NCBI Taxonomy" id="132919"/>
    <lineage>
        <taxon>Bacteria</taxon>
        <taxon>Bacillati</taxon>
        <taxon>Actinomycetota</taxon>
        <taxon>Actinomycetes</taxon>
        <taxon>Mycobacteriales</taxon>
        <taxon>Nocardiaceae</taxon>
        <taxon>Rhodococcus</taxon>
    </lineage>
</organism>
<protein>
    <submittedName>
        <fullName evidence="1">Uncharacterized conserved protein, DUF2267 family</fullName>
    </submittedName>
</protein>
<dbReference type="Pfam" id="PF10025">
    <property type="entry name" value="DUF2267"/>
    <property type="match status" value="1"/>
</dbReference>